<accession>A0ACC2S7B3</accession>
<protein>
    <submittedName>
        <fullName evidence="1">Uncharacterized protein</fullName>
    </submittedName>
</protein>
<reference evidence="1" key="1">
    <citation type="submission" date="2022-04" db="EMBL/GenBank/DDBJ databases">
        <title>Genome of the entomopathogenic fungus Entomophthora muscae.</title>
        <authorList>
            <person name="Elya C."/>
            <person name="Lovett B.R."/>
            <person name="Lee E."/>
            <person name="Macias A.M."/>
            <person name="Hajek A.E."/>
            <person name="De Bivort B.L."/>
            <person name="Kasson M.T."/>
            <person name="De Fine Licht H.H."/>
            <person name="Stajich J.E."/>
        </authorList>
    </citation>
    <scope>NUCLEOTIDE SEQUENCE</scope>
    <source>
        <strain evidence="1">Berkeley</strain>
    </source>
</reference>
<name>A0ACC2S7B3_9FUNG</name>
<dbReference type="Proteomes" id="UP001165960">
    <property type="component" value="Unassembled WGS sequence"/>
</dbReference>
<comment type="caution">
    <text evidence="1">The sequence shown here is derived from an EMBL/GenBank/DDBJ whole genome shotgun (WGS) entry which is preliminary data.</text>
</comment>
<proteinExistence type="predicted"/>
<organism evidence="1 2">
    <name type="scientific">Entomophthora muscae</name>
    <dbReference type="NCBI Taxonomy" id="34485"/>
    <lineage>
        <taxon>Eukaryota</taxon>
        <taxon>Fungi</taxon>
        <taxon>Fungi incertae sedis</taxon>
        <taxon>Zoopagomycota</taxon>
        <taxon>Entomophthoromycotina</taxon>
        <taxon>Entomophthoromycetes</taxon>
        <taxon>Entomophthorales</taxon>
        <taxon>Entomophthoraceae</taxon>
        <taxon>Entomophthora</taxon>
    </lineage>
</organism>
<keyword evidence="2" id="KW-1185">Reference proteome</keyword>
<evidence type="ECO:0000313" key="1">
    <source>
        <dbReference type="EMBL" id="KAJ9058183.1"/>
    </source>
</evidence>
<evidence type="ECO:0000313" key="2">
    <source>
        <dbReference type="Proteomes" id="UP001165960"/>
    </source>
</evidence>
<dbReference type="EMBL" id="QTSX02005738">
    <property type="protein sequence ID" value="KAJ9058183.1"/>
    <property type="molecule type" value="Genomic_DNA"/>
</dbReference>
<sequence>MCIWVVIPHHLETASYYPVISVTASADKSVWDPALTSLKKAFALARKLGAKPAYQPNSGVLAHLPVSKPTQAKPPTAKPSKTPAINVMCHVRQAPNWPTSTGSLPVFVALAAIPEVSS</sequence>
<gene>
    <name evidence="1" type="ORF">DSO57_1015024</name>
</gene>